<dbReference type="GO" id="GO:0030490">
    <property type="term" value="P:maturation of SSU-rRNA"/>
    <property type="evidence" value="ECO:0007669"/>
    <property type="project" value="TreeGrafter"/>
</dbReference>
<proteinExistence type="predicted"/>
<feature type="compositionally biased region" description="Basic and acidic residues" evidence="1">
    <location>
        <begin position="330"/>
        <end position="357"/>
    </location>
</feature>
<dbReference type="Pfam" id="PF04194">
    <property type="entry name" value="PDCD2_C"/>
    <property type="match status" value="1"/>
</dbReference>
<evidence type="ECO:0000313" key="3">
    <source>
        <dbReference type="EMBL" id="CED83308.1"/>
    </source>
</evidence>
<dbReference type="AlphaFoldDB" id="A0A0F7STG7"/>
<accession>A0A0F7STG7</accession>
<feature type="compositionally biased region" description="Low complexity" evidence="1">
    <location>
        <begin position="14"/>
        <end position="26"/>
    </location>
</feature>
<feature type="domain" description="Programmed cell death protein 2 C-terminal" evidence="2">
    <location>
        <begin position="222"/>
        <end position="401"/>
    </location>
</feature>
<feature type="compositionally biased region" description="Basic and acidic residues" evidence="1">
    <location>
        <begin position="1"/>
        <end position="10"/>
    </location>
</feature>
<feature type="region of interest" description="Disordered" evidence="1">
    <location>
        <begin position="323"/>
        <end position="357"/>
    </location>
</feature>
<dbReference type="PANTHER" id="PTHR47524">
    <property type="entry name" value="20S RRNA ACCUMULATION PROTEIN 4"/>
    <property type="match status" value="1"/>
</dbReference>
<sequence>MTSDPNHSDEDSWSESSASSSRSDIATSTMLGLPDGLITLPSDLSDPQVSHLGGRPSFLTGIKSVPNLKEASCPSCEQGMELLVQLYAPLEGTEDDRVVYVFGCARGGCQGEGGKGSVRAFTSVKRSGSSSTTQKLEEIDQARVKVGQLQLSDKTVDSAWTETSAYPAQYLETETEYLTKTKSSKAAEQTSLDAASAAASSGKKIVDEFDFTLKESGIPGLDETLERFLGRLNEEPEQVVRYDFGGNPLAYSSTSKLHQLLYQTPPLPTGTLGSTSGPKRKVFDPTRIPRCDRCGADRAFELQLTPGLLTILRVQEITNSSSLFPTGGESIEKSDTDKKNETDATEKEEEEARRRQAEVHKVLEKKDREVKTGMEWGTICVFSCVDGCGGEWGQEWVGVEWEE</sequence>
<dbReference type="EMBL" id="LN483142">
    <property type="protein sequence ID" value="CED83308.1"/>
    <property type="molecule type" value="Genomic_DNA"/>
</dbReference>
<dbReference type="InterPro" id="IPR007320">
    <property type="entry name" value="PDCD2_C"/>
</dbReference>
<feature type="region of interest" description="Disordered" evidence="1">
    <location>
        <begin position="1"/>
        <end position="26"/>
    </location>
</feature>
<protein>
    <submittedName>
        <fullName evidence="3">Uncharacterized MYND Zn-finger protein</fullName>
    </submittedName>
</protein>
<name>A0A0F7STG7_PHARH</name>
<organism evidence="3">
    <name type="scientific">Phaffia rhodozyma</name>
    <name type="common">Yeast</name>
    <name type="synonym">Xanthophyllomyces dendrorhous</name>
    <dbReference type="NCBI Taxonomy" id="264483"/>
    <lineage>
        <taxon>Eukaryota</taxon>
        <taxon>Fungi</taxon>
        <taxon>Dikarya</taxon>
        <taxon>Basidiomycota</taxon>
        <taxon>Agaricomycotina</taxon>
        <taxon>Tremellomycetes</taxon>
        <taxon>Cystofilobasidiales</taxon>
        <taxon>Mrakiaceae</taxon>
        <taxon>Phaffia</taxon>
    </lineage>
</organism>
<dbReference type="GO" id="GO:0005737">
    <property type="term" value="C:cytoplasm"/>
    <property type="evidence" value="ECO:0007669"/>
    <property type="project" value="InterPro"/>
</dbReference>
<evidence type="ECO:0000259" key="2">
    <source>
        <dbReference type="Pfam" id="PF04194"/>
    </source>
</evidence>
<evidence type="ECO:0000256" key="1">
    <source>
        <dbReference type="SAM" id="MobiDB-lite"/>
    </source>
</evidence>
<reference evidence="3" key="1">
    <citation type="submission" date="2014-08" db="EMBL/GenBank/DDBJ databases">
        <authorList>
            <person name="Sharma Rahul"/>
            <person name="Thines Marco"/>
        </authorList>
    </citation>
    <scope>NUCLEOTIDE SEQUENCE</scope>
</reference>
<dbReference type="PANTHER" id="PTHR47524:SF1">
    <property type="entry name" value="20S RRNA ACCUMULATION PROTEIN 4"/>
    <property type="match status" value="1"/>
</dbReference>